<protein>
    <submittedName>
        <fullName evidence="1">Uncharacterized protein</fullName>
    </submittedName>
</protein>
<accession>A0ABR4BI88</accession>
<evidence type="ECO:0000313" key="2">
    <source>
        <dbReference type="Proteomes" id="UP001590951"/>
    </source>
</evidence>
<gene>
    <name evidence="1" type="ORF">ABVK25_001931</name>
</gene>
<dbReference type="EMBL" id="JBHFEH010000004">
    <property type="protein sequence ID" value="KAL2057547.1"/>
    <property type="molecule type" value="Genomic_DNA"/>
</dbReference>
<reference evidence="1 2" key="1">
    <citation type="submission" date="2024-09" db="EMBL/GenBank/DDBJ databases">
        <title>Rethinking Asexuality: The Enigmatic Case of Functional Sexual Genes in Lepraria (Stereocaulaceae).</title>
        <authorList>
            <person name="Doellman M."/>
            <person name="Sun Y."/>
            <person name="Barcenas-Pena A."/>
            <person name="Lumbsch H.T."/>
            <person name="Grewe F."/>
        </authorList>
    </citation>
    <scope>NUCLEOTIDE SEQUENCE [LARGE SCALE GENOMIC DNA]</scope>
    <source>
        <strain evidence="1 2">Grewe 0041</strain>
    </source>
</reference>
<keyword evidence="2" id="KW-1185">Reference proteome</keyword>
<sequence>MGRLYLPGDRWHASNLRKLLSPSPPNYHLAVVPFPLSRLSLEGLCQRRESTHSPPLIASSLPVSHYPMTQLSRLSVEAIAEQQRPSILLMPPPSPHLFLNSLRTKEVQH</sequence>
<evidence type="ECO:0000313" key="1">
    <source>
        <dbReference type="EMBL" id="KAL2057547.1"/>
    </source>
</evidence>
<proteinExistence type="predicted"/>
<comment type="caution">
    <text evidence="1">The sequence shown here is derived from an EMBL/GenBank/DDBJ whole genome shotgun (WGS) entry which is preliminary data.</text>
</comment>
<name>A0ABR4BI88_9LECA</name>
<organism evidence="1 2">
    <name type="scientific">Lepraria finkii</name>
    <dbReference type="NCBI Taxonomy" id="1340010"/>
    <lineage>
        <taxon>Eukaryota</taxon>
        <taxon>Fungi</taxon>
        <taxon>Dikarya</taxon>
        <taxon>Ascomycota</taxon>
        <taxon>Pezizomycotina</taxon>
        <taxon>Lecanoromycetes</taxon>
        <taxon>OSLEUM clade</taxon>
        <taxon>Lecanoromycetidae</taxon>
        <taxon>Lecanorales</taxon>
        <taxon>Lecanorineae</taxon>
        <taxon>Stereocaulaceae</taxon>
        <taxon>Lepraria</taxon>
    </lineage>
</organism>
<dbReference type="Proteomes" id="UP001590951">
    <property type="component" value="Unassembled WGS sequence"/>
</dbReference>